<protein>
    <recommendedName>
        <fullName evidence="1">DUF2061 domain-containing protein</fullName>
    </recommendedName>
</protein>
<evidence type="ECO:0000259" key="1">
    <source>
        <dbReference type="Pfam" id="PF09834"/>
    </source>
</evidence>
<sequence>MISWKRHAAKTMTWRIVATTTTVVIAGVLSGDWAVGATVGAFEFPTKMLLYYLHERVWYRFIGLGVTAAESSLSSAEAE</sequence>
<dbReference type="AlphaFoldDB" id="A0A381P916"/>
<gene>
    <name evidence="2" type="ORF">METZ01_LOCUS15572</name>
</gene>
<dbReference type="EMBL" id="UINC01000888">
    <property type="protein sequence ID" value="SUZ62718.1"/>
    <property type="molecule type" value="Genomic_DNA"/>
</dbReference>
<dbReference type="Pfam" id="PF09834">
    <property type="entry name" value="DUF2061"/>
    <property type="match status" value="1"/>
</dbReference>
<accession>A0A381P916</accession>
<evidence type="ECO:0000313" key="2">
    <source>
        <dbReference type="EMBL" id="SUZ62718.1"/>
    </source>
</evidence>
<reference evidence="2" key="1">
    <citation type="submission" date="2018-05" db="EMBL/GenBank/DDBJ databases">
        <authorList>
            <person name="Lanie J.A."/>
            <person name="Ng W.-L."/>
            <person name="Kazmierczak K.M."/>
            <person name="Andrzejewski T.M."/>
            <person name="Davidsen T.M."/>
            <person name="Wayne K.J."/>
            <person name="Tettelin H."/>
            <person name="Glass J.I."/>
            <person name="Rusch D."/>
            <person name="Podicherti R."/>
            <person name="Tsui H.-C.T."/>
            <person name="Winkler M.E."/>
        </authorList>
    </citation>
    <scope>NUCLEOTIDE SEQUENCE</scope>
</reference>
<feature type="domain" description="DUF2061" evidence="1">
    <location>
        <begin position="9"/>
        <end position="58"/>
    </location>
</feature>
<proteinExistence type="predicted"/>
<organism evidence="2">
    <name type="scientific">marine metagenome</name>
    <dbReference type="NCBI Taxonomy" id="408172"/>
    <lineage>
        <taxon>unclassified sequences</taxon>
        <taxon>metagenomes</taxon>
        <taxon>ecological metagenomes</taxon>
    </lineage>
</organism>
<name>A0A381P916_9ZZZZ</name>
<dbReference type="InterPro" id="IPR018638">
    <property type="entry name" value="DUF2061_membrane"/>
</dbReference>